<evidence type="ECO:0000256" key="3">
    <source>
        <dbReference type="ARBA" id="ARBA00022475"/>
    </source>
</evidence>
<dbReference type="InterPro" id="IPR003838">
    <property type="entry name" value="ABC3_permease_C"/>
</dbReference>
<dbReference type="GO" id="GO:0005524">
    <property type="term" value="F:ATP binding"/>
    <property type="evidence" value="ECO:0007669"/>
    <property type="project" value="UniProtKB-KW"/>
</dbReference>
<evidence type="ECO:0000259" key="13">
    <source>
        <dbReference type="PROSITE" id="PS50893"/>
    </source>
</evidence>
<evidence type="ECO:0000256" key="10">
    <source>
        <dbReference type="ARBA" id="ARBA00038388"/>
    </source>
</evidence>
<dbReference type="GO" id="GO:0005886">
    <property type="term" value="C:plasma membrane"/>
    <property type="evidence" value="ECO:0007669"/>
    <property type="project" value="UniProtKB-SubCell"/>
</dbReference>
<dbReference type="CDD" id="cd03255">
    <property type="entry name" value="ABC_MJ0796_LolCDE_FtsE"/>
    <property type="match status" value="1"/>
</dbReference>
<gene>
    <name evidence="14" type="ORF">MNBD_CHLOROFLEXI01-1409</name>
</gene>
<dbReference type="Pfam" id="PF12704">
    <property type="entry name" value="MacB_PCD"/>
    <property type="match status" value="1"/>
</dbReference>
<reference evidence="14" key="1">
    <citation type="submission" date="2018-06" db="EMBL/GenBank/DDBJ databases">
        <authorList>
            <person name="Zhirakovskaya E."/>
        </authorList>
    </citation>
    <scope>NUCLEOTIDE SEQUENCE</scope>
</reference>
<comment type="subcellular location">
    <subcellularLocation>
        <location evidence="1">Cell inner membrane</location>
        <topology evidence="1">Multi-pass membrane protein</topology>
    </subcellularLocation>
</comment>
<dbReference type="Gene3D" id="3.40.50.300">
    <property type="entry name" value="P-loop containing nucleotide triphosphate hydrolases"/>
    <property type="match status" value="1"/>
</dbReference>
<dbReference type="FunFam" id="3.40.50.300:FF:000032">
    <property type="entry name" value="Export ABC transporter ATP-binding protein"/>
    <property type="match status" value="1"/>
</dbReference>
<evidence type="ECO:0000256" key="11">
    <source>
        <dbReference type="SAM" id="MobiDB-lite"/>
    </source>
</evidence>
<dbReference type="GO" id="GO:0016887">
    <property type="term" value="F:ATP hydrolysis activity"/>
    <property type="evidence" value="ECO:0007669"/>
    <property type="project" value="InterPro"/>
</dbReference>
<organism evidence="14">
    <name type="scientific">hydrothermal vent metagenome</name>
    <dbReference type="NCBI Taxonomy" id="652676"/>
    <lineage>
        <taxon>unclassified sequences</taxon>
        <taxon>metagenomes</taxon>
        <taxon>ecological metagenomes</taxon>
    </lineage>
</organism>
<evidence type="ECO:0000256" key="12">
    <source>
        <dbReference type="SAM" id="Phobius"/>
    </source>
</evidence>
<keyword evidence="9 12" id="KW-0472">Membrane</keyword>
<protein>
    <submittedName>
        <fullName evidence="14">ABC-type antimicrobial peptide transport system, ATPase component</fullName>
    </submittedName>
</protein>
<dbReference type="SUPFAM" id="SSF52540">
    <property type="entry name" value="P-loop containing nucleoside triphosphate hydrolases"/>
    <property type="match status" value="1"/>
</dbReference>
<feature type="domain" description="ABC transporter" evidence="13">
    <location>
        <begin position="5"/>
        <end position="244"/>
    </location>
</feature>
<dbReference type="SMART" id="SM00382">
    <property type="entry name" value="AAA"/>
    <property type="match status" value="1"/>
</dbReference>
<dbReference type="AlphaFoldDB" id="A0A3B0VAF2"/>
<evidence type="ECO:0000256" key="1">
    <source>
        <dbReference type="ARBA" id="ARBA00004429"/>
    </source>
</evidence>
<keyword evidence="6" id="KW-0547">Nucleotide-binding</keyword>
<comment type="similarity">
    <text evidence="10">Belongs to the ABC transporter superfamily. Macrolide exporter (TC 3.A.1.122) family.</text>
</comment>
<feature type="transmembrane region" description="Helical" evidence="12">
    <location>
        <begin position="639"/>
        <end position="659"/>
    </location>
</feature>
<dbReference type="Pfam" id="PF00005">
    <property type="entry name" value="ABC_tran"/>
    <property type="match status" value="1"/>
</dbReference>
<feature type="transmembrane region" description="Helical" evidence="12">
    <location>
        <begin position="587"/>
        <end position="611"/>
    </location>
</feature>
<evidence type="ECO:0000256" key="8">
    <source>
        <dbReference type="ARBA" id="ARBA00022989"/>
    </source>
</evidence>
<feature type="transmembrane region" description="Helical" evidence="12">
    <location>
        <begin position="278"/>
        <end position="301"/>
    </location>
</feature>
<dbReference type="PANTHER" id="PTHR24220">
    <property type="entry name" value="IMPORT ATP-BINDING PROTEIN"/>
    <property type="match status" value="1"/>
</dbReference>
<dbReference type="InterPro" id="IPR003439">
    <property type="entry name" value="ABC_transporter-like_ATP-bd"/>
</dbReference>
<evidence type="ECO:0000256" key="6">
    <source>
        <dbReference type="ARBA" id="ARBA00022741"/>
    </source>
</evidence>
<keyword evidence="5 12" id="KW-0812">Transmembrane</keyword>
<evidence type="ECO:0000256" key="4">
    <source>
        <dbReference type="ARBA" id="ARBA00022519"/>
    </source>
</evidence>
<keyword evidence="4" id="KW-0997">Cell inner membrane</keyword>
<sequence>MTQPIKLTQLTRHFQRGDMAVQALRSVDLTINPGEFVALVGPSGSGKSTLLNLLGGLDRATSGELWLDGTALHVASEAERTLHRRQRVGFIFQSFNLLPRLTALENVALPLMLSGVSVAEREARAKELLEKVGLGHRLTHYPPELSGGEQQRTAVARALIHNPSLILADEPTGNLDSKTGEEVMALLQTLNREQGITLIVVTHDEEVASYADRIVKLRDGQIEEDISNKLNADLPDSPDRKNQADQENQHPISKNGLQFKDIIRSALNNLRRRPVRNLLTAGGVLIGIVTLVAMVSFGVGVQQEIQRNFESIGLENLFVRPIYDEPDAFDPFAAPLPRTPITPELVAQVEQLPDVVSVTPELGLPHSMDIALTFADNALSIRVSEEGESRFEFGDEVGPLAGMRLEDGATAGVVLVQDLADTFLADGQAYDDLLGEEISLLVQLPRGEMKTFQSEIIGVRDGFGSNTIDLGLAEREAILSWWFDAPDLLQTEGYDSLLVQTSGLSSITAVSVQIEELGFETQSLEAILGVANQVLALMQALLGSVGGLALLVAALGVANTMMMAIYERTREIGVLKALGASAREIRAMFTVEAAMLGLLGGIFGLIFGTLLGRLVDWIGHRFLIAEGVTGIGQLSVVPWWLAVGSLLFAAFIGVAAGLYPAARAARLDPVTALRHE</sequence>
<evidence type="ECO:0000256" key="9">
    <source>
        <dbReference type="ARBA" id="ARBA00023136"/>
    </source>
</evidence>
<feature type="transmembrane region" description="Helical" evidence="12">
    <location>
        <begin position="541"/>
        <end position="566"/>
    </location>
</feature>
<evidence type="ECO:0000256" key="2">
    <source>
        <dbReference type="ARBA" id="ARBA00022448"/>
    </source>
</evidence>
<feature type="compositionally biased region" description="Basic and acidic residues" evidence="11">
    <location>
        <begin position="237"/>
        <end position="248"/>
    </location>
</feature>
<dbReference type="InterPro" id="IPR027417">
    <property type="entry name" value="P-loop_NTPase"/>
</dbReference>
<name>A0A3B0VAF2_9ZZZZ</name>
<dbReference type="InterPro" id="IPR003593">
    <property type="entry name" value="AAA+_ATPase"/>
</dbReference>
<dbReference type="EMBL" id="UOEU01000484">
    <property type="protein sequence ID" value="VAW33799.1"/>
    <property type="molecule type" value="Genomic_DNA"/>
</dbReference>
<dbReference type="InterPro" id="IPR025857">
    <property type="entry name" value="MacB_PCD"/>
</dbReference>
<evidence type="ECO:0000256" key="7">
    <source>
        <dbReference type="ARBA" id="ARBA00022840"/>
    </source>
</evidence>
<dbReference type="InterPro" id="IPR015854">
    <property type="entry name" value="ABC_transpr_LolD-like"/>
</dbReference>
<dbReference type="InterPro" id="IPR017911">
    <property type="entry name" value="MacB-like_ATP-bd"/>
</dbReference>
<proteinExistence type="inferred from homology"/>
<evidence type="ECO:0000256" key="5">
    <source>
        <dbReference type="ARBA" id="ARBA00022692"/>
    </source>
</evidence>
<accession>A0A3B0VAF2</accession>
<keyword evidence="3" id="KW-1003">Cell membrane</keyword>
<keyword evidence="8 12" id="KW-1133">Transmembrane helix</keyword>
<dbReference type="GO" id="GO:0098796">
    <property type="term" value="C:membrane protein complex"/>
    <property type="evidence" value="ECO:0007669"/>
    <property type="project" value="UniProtKB-ARBA"/>
</dbReference>
<keyword evidence="2" id="KW-0813">Transport</keyword>
<dbReference type="PANTHER" id="PTHR24220:SF86">
    <property type="entry name" value="ABC TRANSPORTER ABCH.1"/>
    <property type="match status" value="1"/>
</dbReference>
<dbReference type="GO" id="GO:0022857">
    <property type="term" value="F:transmembrane transporter activity"/>
    <property type="evidence" value="ECO:0007669"/>
    <property type="project" value="UniProtKB-ARBA"/>
</dbReference>
<keyword evidence="7" id="KW-0067">ATP-binding</keyword>
<dbReference type="Pfam" id="PF02687">
    <property type="entry name" value="FtsX"/>
    <property type="match status" value="1"/>
</dbReference>
<feature type="region of interest" description="Disordered" evidence="11">
    <location>
        <begin position="227"/>
        <end position="251"/>
    </location>
</feature>
<evidence type="ECO:0000313" key="14">
    <source>
        <dbReference type="EMBL" id="VAW33799.1"/>
    </source>
</evidence>
<dbReference type="PROSITE" id="PS50893">
    <property type="entry name" value="ABC_TRANSPORTER_2"/>
    <property type="match status" value="1"/>
</dbReference>